<dbReference type="PANTHER" id="PTHR47829:SF1">
    <property type="entry name" value="HAD FAMILY PHOSPHATASE"/>
    <property type="match status" value="1"/>
</dbReference>
<dbReference type="EMBL" id="JAWDJX010000058">
    <property type="protein sequence ID" value="KAK3047677.1"/>
    <property type="molecule type" value="Genomic_DNA"/>
</dbReference>
<dbReference type="Pfam" id="PF01636">
    <property type="entry name" value="APH"/>
    <property type="match status" value="1"/>
</dbReference>
<evidence type="ECO:0000256" key="1">
    <source>
        <dbReference type="SAM" id="MobiDB-lite"/>
    </source>
</evidence>
<evidence type="ECO:0000313" key="4">
    <source>
        <dbReference type="Proteomes" id="UP001271007"/>
    </source>
</evidence>
<dbReference type="SUPFAM" id="SSF56112">
    <property type="entry name" value="Protein kinase-like (PK-like)"/>
    <property type="match status" value="1"/>
</dbReference>
<reference evidence="3" key="1">
    <citation type="submission" date="2023-04" db="EMBL/GenBank/DDBJ databases">
        <title>Black Yeasts Isolated from many extreme environments.</title>
        <authorList>
            <person name="Coleine C."/>
            <person name="Stajich J.E."/>
            <person name="Selbmann L."/>
        </authorList>
    </citation>
    <scope>NUCLEOTIDE SEQUENCE</scope>
    <source>
        <strain evidence="3">CCFEE 5312</strain>
    </source>
</reference>
<dbReference type="Gene3D" id="3.90.1200.10">
    <property type="match status" value="1"/>
</dbReference>
<feature type="domain" description="Aminoglycoside phosphotransferase" evidence="2">
    <location>
        <begin position="30"/>
        <end position="270"/>
    </location>
</feature>
<gene>
    <name evidence="3" type="ORF">LTR09_010935</name>
</gene>
<comment type="caution">
    <text evidence="3">The sequence shown here is derived from an EMBL/GenBank/DDBJ whole genome shotgun (WGS) entry which is preliminary data.</text>
</comment>
<dbReference type="CDD" id="cd05154">
    <property type="entry name" value="ACAD10_11_N-like"/>
    <property type="match status" value="1"/>
</dbReference>
<dbReference type="Proteomes" id="UP001271007">
    <property type="component" value="Unassembled WGS sequence"/>
</dbReference>
<dbReference type="InterPro" id="IPR052898">
    <property type="entry name" value="ACAD10-like"/>
</dbReference>
<dbReference type="InterPro" id="IPR011009">
    <property type="entry name" value="Kinase-like_dom_sf"/>
</dbReference>
<protein>
    <recommendedName>
        <fullName evidence="2">Aminoglycoside phosphotransferase domain-containing protein</fullName>
    </recommendedName>
</protein>
<evidence type="ECO:0000313" key="3">
    <source>
        <dbReference type="EMBL" id="KAK3047677.1"/>
    </source>
</evidence>
<proteinExistence type="predicted"/>
<name>A0AAJ0D726_9PEZI</name>
<dbReference type="InterPro" id="IPR002575">
    <property type="entry name" value="Aminoglycoside_PTrfase"/>
</dbReference>
<dbReference type="PANTHER" id="PTHR47829">
    <property type="entry name" value="HYDROLASE, PUTATIVE (AFU_ORTHOLOGUE AFUA_1G12880)-RELATED"/>
    <property type="match status" value="1"/>
</dbReference>
<keyword evidence="4" id="KW-1185">Reference proteome</keyword>
<dbReference type="InterPro" id="IPR041726">
    <property type="entry name" value="ACAD10_11_N"/>
</dbReference>
<feature type="region of interest" description="Disordered" evidence="1">
    <location>
        <begin position="363"/>
        <end position="392"/>
    </location>
</feature>
<accession>A0AAJ0D726</accession>
<organism evidence="3 4">
    <name type="scientific">Extremus antarcticus</name>
    <dbReference type="NCBI Taxonomy" id="702011"/>
    <lineage>
        <taxon>Eukaryota</taxon>
        <taxon>Fungi</taxon>
        <taxon>Dikarya</taxon>
        <taxon>Ascomycota</taxon>
        <taxon>Pezizomycotina</taxon>
        <taxon>Dothideomycetes</taxon>
        <taxon>Dothideomycetidae</taxon>
        <taxon>Mycosphaerellales</taxon>
        <taxon>Extremaceae</taxon>
        <taxon>Extremus</taxon>
    </lineage>
</organism>
<evidence type="ECO:0000259" key="2">
    <source>
        <dbReference type="Pfam" id="PF01636"/>
    </source>
</evidence>
<dbReference type="Gene3D" id="3.30.200.20">
    <property type="entry name" value="Phosphorylase Kinase, domain 1"/>
    <property type="match status" value="1"/>
</dbReference>
<sequence>MAGRIRQLIDLENLEKYIQKHVPEIAVPLDVKQFGYGQSNPTYQLTDANGKKYVMRKKPPGKIISRTAHQVDREYHIIAAMAKTDVPVPRALCLCEDDSVIGTAFYIMSFLQGRIFEDPAIPGVTPEERHEMWRSICTTLGKYHRVEPASVGMENFGRKFGFFDRQLKTFARLEVDQAAVKDKDTGEPVGPIPHYEEMVKFFGNKATQPRDRTSFVHGDFKVDNVVFHPTEPRVIGVLDWEMATIGHPLSDLVNLIAPYTTASNPLAARAGRRNVAFLPDATPGLPSKKQCIKWYQDEVGIEFDKRELTWAEAFAIYRGAVIIQGIAARYAARQASSEKAMDHGNAMRPHAEMAWQFVQEVERQGREDGIKGSDGELSEQEKASGRGYMAKL</sequence>
<feature type="compositionally biased region" description="Basic and acidic residues" evidence="1">
    <location>
        <begin position="363"/>
        <end position="384"/>
    </location>
</feature>
<dbReference type="AlphaFoldDB" id="A0AAJ0D726"/>